<keyword evidence="3" id="KW-1185">Reference proteome</keyword>
<gene>
    <name evidence="2" type="ORF">GCE9029_01636</name>
</gene>
<reference evidence="3" key="1">
    <citation type="submission" date="2016-02" db="EMBL/GenBank/DDBJ databases">
        <authorList>
            <person name="Rodrigo-Torres Lidia"/>
            <person name="Arahal R.David."/>
        </authorList>
    </citation>
    <scope>NUCLEOTIDE SEQUENCE [LARGE SCALE GENOMIC DNA]</scope>
    <source>
        <strain evidence="3">CECT 9029</strain>
    </source>
</reference>
<evidence type="ECO:0000313" key="2">
    <source>
        <dbReference type="EMBL" id="CZF79759.1"/>
    </source>
</evidence>
<feature type="transmembrane region" description="Helical" evidence="1">
    <location>
        <begin position="40"/>
        <end position="64"/>
    </location>
</feature>
<evidence type="ECO:0000313" key="3">
    <source>
        <dbReference type="Proteomes" id="UP000071641"/>
    </source>
</evidence>
<keyword evidence="1" id="KW-0472">Membrane</keyword>
<protein>
    <submittedName>
        <fullName evidence="2">Uncharacterized protein</fullName>
    </submittedName>
</protein>
<dbReference type="Proteomes" id="UP000071641">
    <property type="component" value="Unassembled WGS sequence"/>
</dbReference>
<sequence>MDVELFVLTRQLSLVTIIMFLASFVLSIVYFATNIVRARTLVGVVAVTLCVGATTFVVDAYSFIDFEDEVKAAISSGNEELHIYSEGKPIEKSVVARALKNEWYMSLRDDYHYRVNRRMVSVVTSEGGFLKFELADHPKKPRIRFLKFDIYHDGKKIHELGAKVIVSKR</sequence>
<feature type="transmembrane region" description="Helical" evidence="1">
    <location>
        <begin position="12"/>
        <end position="33"/>
    </location>
</feature>
<dbReference type="RefSeq" id="WP_062662443.1">
    <property type="nucleotide sequence ID" value="NZ_FIZX01000001.1"/>
</dbReference>
<proteinExistence type="predicted"/>
<name>A0A128EYV7_9GAMM</name>
<organism evidence="2 3">
    <name type="scientific">Grimontia celer</name>
    <dbReference type="NCBI Taxonomy" id="1796497"/>
    <lineage>
        <taxon>Bacteria</taxon>
        <taxon>Pseudomonadati</taxon>
        <taxon>Pseudomonadota</taxon>
        <taxon>Gammaproteobacteria</taxon>
        <taxon>Vibrionales</taxon>
        <taxon>Vibrionaceae</taxon>
        <taxon>Grimontia</taxon>
    </lineage>
</organism>
<accession>A0A128EYV7</accession>
<dbReference type="AlphaFoldDB" id="A0A128EYV7"/>
<keyword evidence="1" id="KW-0812">Transmembrane</keyword>
<evidence type="ECO:0000256" key="1">
    <source>
        <dbReference type="SAM" id="Phobius"/>
    </source>
</evidence>
<keyword evidence="1" id="KW-1133">Transmembrane helix</keyword>
<dbReference type="EMBL" id="FIZX01000001">
    <property type="protein sequence ID" value="CZF79759.1"/>
    <property type="molecule type" value="Genomic_DNA"/>
</dbReference>